<reference evidence="1" key="2">
    <citation type="submission" date="2023-12" db="EMBL/GenBank/DDBJ databases">
        <authorList>
            <person name="Sun Q."/>
            <person name="Inoue M."/>
        </authorList>
    </citation>
    <scope>NUCLEOTIDE SEQUENCE</scope>
    <source>
        <strain evidence="1">JCM 17590</strain>
    </source>
</reference>
<gene>
    <name evidence="1" type="ORF">GCM10022286_17710</name>
</gene>
<reference evidence="1" key="1">
    <citation type="journal article" date="2014" name="Int. J. Syst. Evol. Microbiol.">
        <title>Complete genome of a new Firmicutes species belonging to the dominant human colonic microbiota ('Ruminococcus bicirculans') reveals two chromosomes and a selective capacity to utilize plant glucans.</title>
        <authorList>
            <consortium name="NISC Comparative Sequencing Program"/>
            <person name="Wegmann U."/>
            <person name="Louis P."/>
            <person name="Goesmann A."/>
            <person name="Henrissat B."/>
            <person name="Duncan S.H."/>
            <person name="Flint H.J."/>
        </authorList>
    </citation>
    <scope>NUCLEOTIDE SEQUENCE</scope>
    <source>
        <strain evidence="1">JCM 17590</strain>
    </source>
</reference>
<keyword evidence="2" id="KW-1185">Reference proteome</keyword>
<protein>
    <submittedName>
        <fullName evidence="1">Uncharacterized protein</fullName>
    </submittedName>
</protein>
<dbReference type="Proteomes" id="UP001415169">
    <property type="component" value="Unassembled WGS sequence"/>
</dbReference>
<dbReference type="EMBL" id="BAABBV010000001">
    <property type="protein sequence ID" value="GAA4160913.1"/>
    <property type="molecule type" value="Genomic_DNA"/>
</dbReference>
<organism evidence="1 2">
    <name type="scientific">Gryllotalpicola daejeonensis</name>
    <dbReference type="NCBI Taxonomy" id="993087"/>
    <lineage>
        <taxon>Bacteria</taxon>
        <taxon>Bacillati</taxon>
        <taxon>Actinomycetota</taxon>
        <taxon>Actinomycetes</taxon>
        <taxon>Micrococcales</taxon>
        <taxon>Microbacteriaceae</taxon>
        <taxon>Gryllotalpicola</taxon>
    </lineage>
</organism>
<proteinExistence type="predicted"/>
<evidence type="ECO:0000313" key="1">
    <source>
        <dbReference type="EMBL" id="GAA4160913.1"/>
    </source>
</evidence>
<comment type="caution">
    <text evidence="1">The sequence shown here is derived from an EMBL/GenBank/DDBJ whole genome shotgun (WGS) entry which is preliminary data.</text>
</comment>
<name>A0ABP7ZK02_9MICO</name>
<evidence type="ECO:0000313" key="2">
    <source>
        <dbReference type="Proteomes" id="UP001415169"/>
    </source>
</evidence>
<accession>A0ABP7ZK02</accession>
<sequence length="60" mass="6550">MRRRAARSSEVFPISPSVLSLSRWLGPIATFDCLCQSARGAAVASHMCAGTTRLVKMLQR</sequence>